<dbReference type="Proteomes" id="UP001280581">
    <property type="component" value="Unassembled WGS sequence"/>
</dbReference>
<organism evidence="2 3">
    <name type="scientific">Pseudopithomyces chartarum</name>
    <dbReference type="NCBI Taxonomy" id="1892770"/>
    <lineage>
        <taxon>Eukaryota</taxon>
        <taxon>Fungi</taxon>
        <taxon>Dikarya</taxon>
        <taxon>Ascomycota</taxon>
        <taxon>Pezizomycotina</taxon>
        <taxon>Dothideomycetes</taxon>
        <taxon>Pleosporomycetidae</taxon>
        <taxon>Pleosporales</taxon>
        <taxon>Massarineae</taxon>
        <taxon>Didymosphaeriaceae</taxon>
        <taxon>Pseudopithomyces</taxon>
    </lineage>
</organism>
<dbReference type="AlphaFoldDB" id="A0AAN6M5N9"/>
<feature type="signal peptide" evidence="1">
    <location>
        <begin position="1"/>
        <end position="17"/>
    </location>
</feature>
<feature type="chain" id="PRO_5043033549" evidence="1">
    <location>
        <begin position="18"/>
        <end position="289"/>
    </location>
</feature>
<sequence length="289" mass="28620">MQYLYLTLAAAICGVHSQTTGTAATSSASAGASPIGDVIPVGGNCDPNGTPCALGANCYATNSMLQTICGNFQATCISDQQCAYNKCNGGFCNGALLSSASSSASPATSSSACPAPGSTDSQGRYSCNPAHQYPSGQECRLVDGCYFLSSTLSSSASSAPTSTPTAPAGSLALGEVCDPFQKPSPCAGGAECWASNSGLIPRCGNFNAACTTDANCAYNTCNNGLCNGFKPTGSYNASSSAPAPTGGYSTGSPTNSSTPPFYTGAASSMGFEKVTGVMAAVMAAMAFAL</sequence>
<comment type="caution">
    <text evidence="2">The sequence shown here is derived from an EMBL/GenBank/DDBJ whole genome shotgun (WGS) entry which is preliminary data.</text>
</comment>
<protein>
    <submittedName>
        <fullName evidence="2">Uncharacterized protein</fullName>
    </submittedName>
</protein>
<accession>A0AAN6M5N9</accession>
<keyword evidence="1" id="KW-0732">Signal</keyword>
<dbReference type="EMBL" id="WVTA01000003">
    <property type="protein sequence ID" value="KAK3214586.1"/>
    <property type="molecule type" value="Genomic_DNA"/>
</dbReference>
<evidence type="ECO:0000313" key="2">
    <source>
        <dbReference type="EMBL" id="KAK3214586.1"/>
    </source>
</evidence>
<gene>
    <name evidence="2" type="ORF">GRF29_19g608090</name>
</gene>
<reference evidence="2 3" key="1">
    <citation type="submission" date="2021-02" db="EMBL/GenBank/DDBJ databases">
        <title>Genome assembly of Pseudopithomyces chartarum.</title>
        <authorList>
            <person name="Jauregui R."/>
            <person name="Singh J."/>
            <person name="Voisey C."/>
        </authorList>
    </citation>
    <scope>NUCLEOTIDE SEQUENCE [LARGE SCALE GENOMIC DNA]</scope>
    <source>
        <strain evidence="2 3">AGR01</strain>
    </source>
</reference>
<keyword evidence="3" id="KW-1185">Reference proteome</keyword>
<evidence type="ECO:0000256" key="1">
    <source>
        <dbReference type="SAM" id="SignalP"/>
    </source>
</evidence>
<proteinExistence type="predicted"/>
<evidence type="ECO:0000313" key="3">
    <source>
        <dbReference type="Proteomes" id="UP001280581"/>
    </source>
</evidence>
<name>A0AAN6M5N9_9PLEO</name>